<feature type="compositionally biased region" description="Low complexity" evidence="8">
    <location>
        <begin position="2873"/>
        <end position="2883"/>
    </location>
</feature>
<evidence type="ECO:0000313" key="11">
    <source>
        <dbReference type="Proteomes" id="UP000314987"/>
    </source>
</evidence>
<dbReference type="GO" id="GO:0006511">
    <property type="term" value="P:ubiquitin-dependent protein catabolic process"/>
    <property type="evidence" value="ECO:0007669"/>
    <property type="project" value="TreeGrafter"/>
</dbReference>
<feature type="zinc finger region" description="UBR-type" evidence="6">
    <location>
        <begin position="1631"/>
        <end position="1704"/>
    </location>
</feature>
<feature type="compositionally biased region" description="Acidic residues" evidence="8">
    <location>
        <begin position="2704"/>
        <end position="2713"/>
    </location>
</feature>
<dbReference type="InterPro" id="IPR045189">
    <property type="entry name" value="UBR4-like"/>
</dbReference>
<keyword evidence="3 7" id="KW-0863">Zinc-finger</keyword>
<dbReference type="Proteomes" id="UP000314987">
    <property type="component" value="Unassembled WGS sequence"/>
</dbReference>
<reference evidence="10" key="3">
    <citation type="submission" date="2025-09" db="UniProtKB">
        <authorList>
            <consortium name="Ensembl"/>
        </authorList>
    </citation>
    <scope>IDENTIFICATION</scope>
</reference>
<reference evidence="11" key="1">
    <citation type="submission" date="2018-12" db="EMBL/GenBank/DDBJ databases">
        <authorList>
            <person name="Yazar S."/>
        </authorList>
    </citation>
    <scope>NUCLEOTIDE SEQUENCE [LARGE SCALE GENOMIC DNA]</scope>
</reference>
<dbReference type="PANTHER" id="PTHR21725">
    <property type="entry name" value="E3 UBIQUITIN-PROTEIN LIGASE UBR4"/>
    <property type="match status" value="1"/>
</dbReference>
<dbReference type="InterPro" id="IPR016024">
    <property type="entry name" value="ARM-type_fold"/>
</dbReference>
<dbReference type="InterPro" id="IPR047509">
    <property type="entry name" value="UBR4-like_UBR-box"/>
</dbReference>
<feature type="region of interest" description="UBR4 E3 catalytic module" evidence="7">
    <location>
        <begin position="4698"/>
        <end position="5163"/>
    </location>
</feature>
<feature type="compositionally biased region" description="Basic and acidic residues" evidence="8">
    <location>
        <begin position="552"/>
        <end position="562"/>
    </location>
</feature>
<reference evidence="10" key="2">
    <citation type="submission" date="2025-08" db="UniProtKB">
        <authorList>
            <consortium name="Ensembl"/>
        </authorList>
    </citation>
    <scope>IDENTIFICATION</scope>
</reference>
<dbReference type="SUPFAM" id="SSF48371">
    <property type="entry name" value="ARM repeat"/>
    <property type="match status" value="2"/>
</dbReference>
<evidence type="ECO:0000256" key="3">
    <source>
        <dbReference type="ARBA" id="ARBA00022771"/>
    </source>
</evidence>
<feature type="compositionally biased region" description="Acidic residues" evidence="8">
    <location>
        <begin position="525"/>
        <end position="536"/>
    </location>
</feature>
<dbReference type="Ensembl" id="ENSVURT00010007093.1">
    <property type="protein sequence ID" value="ENSVURP00010006273.1"/>
    <property type="gene ID" value="ENSVURG00010004702.1"/>
</dbReference>
<feature type="region of interest" description="Disordered" evidence="8">
    <location>
        <begin position="2686"/>
        <end position="2737"/>
    </location>
</feature>
<evidence type="ECO:0000256" key="5">
    <source>
        <dbReference type="ARBA" id="ARBA00022860"/>
    </source>
</evidence>
<keyword evidence="4" id="KW-0862">Zinc</keyword>
<dbReference type="GO" id="GO:0004842">
    <property type="term" value="F:ubiquitin-protein transferase activity"/>
    <property type="evidence" value="ECO:0007669"/>
    <property type="project" value="TreeGrafter"/>
</dbReference>
<dbReference type="InterPro" id="IPR036322">
    <property type="entry name" value="WD40_repeat_dom_sf"/>
</dbReference>
<evidence type="ECO:0000256" key="4">
    <source>
        <dbReference type="ARBA" id="ARBA00022833"/>
    </source>
</evidence>
<feature type="compositionally biased region" description="Low complexity" evidence="8">
    <location>
        <begin position="3316"/>
        <end position="3346"/>
    </location>
</feature>
<keyword evidence="11" id="KW-1185">Reference proteome</keyword>
<feature type="region of interest" description="Disordered" evidence="8">
    <location>
        <begin position="577"/>
        <end position="613"/>
    </location>
</feature>
<dbReference type="GO" id="GO:0008270">
    <property type="term" value="F:zinc ion binding"/>
    <property type="evidence" value="ECO:0007669"/>
    <property type="project" value="UniProtKB-KW"/>
</dbReference>
<dbReference type="CDD" id="cd19680">
    <property type="entry name" value="UBR-box_UBR4"/>
    <property type="match status" value="1"/>
</dbReference>
<dbReference type="GO" id="GO:0005813">
    <property type="term" value="C:centrosome"/>
    <property type="evidence" value="ECO:0007669"/>
    <property type="project" value="TreeGrafter"/>
</dbReference>
<keyword evidence="2" id="KW-0479">Metal-binding</keyword>
<feature type="region of interest" description="Disordered" evidence="8">
    <location>
        <begin position="504"/>
        <end position="564"/>
    </location>
</feature>
<feature type="compositionally biased region" description="Low complexity" evidence="8">
    <location>
        <begin position="2906"/>
        <end position="2924"/>
    </location>
</feature>
<dbReference type="SMART" id="SM00396">
    <property type="entry name" value="ZnF_UBR1"/>
    <property type="match status" value="1"/>
</dbReference>
<evidence type="ECO:0000256" key="8">
    <source>
        <dbReference type="SAM" id="MobiDB-lite"/>
    </source>
</evidence>
<dbReference type="OMA" id="CHARSKK"/>
<evidence type="ECO:0000259" key="9">
    <source>
        <dbReference type="PROSITE" id="PS51157"/>
    </source>
</evidence>
<evidence type="ECO:0000313" key="10">
    <source>
        <dbReference type="Ensembl" id="ENSVURP00010006273.1"/>
    </source>
</evidence>
<dbReference type="GO" id="GO:0005654">
    <property type="term" value="C:nucleoplasm"/>
    <property type="evidence" value="ECO:0007669"/>
    <property type="project" value="TreeGrafter"/>
</dbReference>
<feature type="compositionally biased region" description="Basic and acidic residues" evidence="8">
    <location>
        <begin position="2725"/>
        <end position="2737"/>
    </location>
</feature>
<feature type="region of interest" description="Disordered" evidence="8">
    <location>
        <begin position="3316"/>
        <end position="3364"/>
    </location>
</feature>
<dbReference type="Pfam" id="PF13764">
    <property type="entry name" value="E3_UbLigase_R4"/>
    <property type="match status" value="1"/>
</dbReference>
<feature type="region of interest" description="Disordered" evidence="8">
    <location>
        <begin position="2808"/>
        <end position="2941"/>
    </location>
</feature>
<dbReference type="Pfam" id="PF02207">
    <property type="entry name" value="zf-UBR"/>
    <property type="match status" value="1"/>
</dbReference>
<dbReference type="InterPro" id="IPR025704">
    <property type="entry name" value="E3_Ub_ligase_UBR4_C"/>
</dbReference>
<feature type="compositionally biased region" description="Pro residues" evidence="8">
    <location>
        <begin position="583"/>
        <end position="594"/>
    </location>
</feature>
<dbReference type="SUPFAM" id="SSF50978">
    <property type="entry name" value="WD40 repeat-like"/>
    <property type="match status" value="1"/>
</dbReference>
<dbReference type="GeneTree" id="ENSGT00600000084471"/>
<dbReference type="RefSeq" id="XP_027698534.1">
    <property type="nucleotide sequence ID" value="XM_027842733.1"/>
</dbReference>
<dbReference type="InterPro" id="IPR056530">
    <property type="entry name" value="UBR4-like_dom"/>
</dbReference>
<feature type="compositionally biased region" description="Low complexity" evidence="8">
    <location>
        <begin position="510"/>
        <end position="521"/>
    </location>
</feature>
<dbReference type="PANTHER" id="PTHR21725:SF1">
    <property type="entry name" value="E3 UBIQUITIN-PROTEIN LIGASE UBR4"/>
    <property type="match status" value="1"/>
</dbReference>
<accession>A0A4X2K2P7</accession>
<organism evidence="10 11">
    <name type="scientific">Vombatus ursinus</name>
    <name type="common">Common wombat</name>
    <dbReference type="NCBI Taxonomy" id="29139"/>
    <lineage>
        <taxon>Eukaryota</taxon>
        <taxon>Metazoa</taxon>
        <taxon>Chordata</taxon>
        <taxon>Craniata</taxon>
        <taxon>Vertebrata</taxon>
        <taxon>Euteleostomi</taxon>
        <taxon>Mammalia</taxon>
        <taxon>Metatheria</taxon>
        <taxon>Diprotodontia</taxon>
        <taxon>Vombatidae</taxon>
        <taxon>Vombatus</taxon>
    </lineage>
</organism>
<dbReference type="Pfam" id="PF24079">
    <property type="entry name" value="UBR4"/>
    <property type="match status" value="1"/>
</dbReference>
<dbReference type="GO" id="GO:0005829">
    <property type="term" value="C:cytosol"/>
    <property type="evidence" value="ECO:0007669"/>
    <property type="project" value="TreeGrafter"/>
</dbReference>
<dbReference type="GO" id="GO:0016020">
    <property type="term" value="C:membrane"/>
    <property type="evidence" value="ECO:0007669"/>
    <property type="project" value="TreeGrafter"/>
</dbReference>
<protein>
    <recommendedName>
        <fullName evidence="9">UBR-type domain-containing protein</fullName>
    </recommendedName>
</protein>
<dbReference type="OrthoDB" id="30336at2759"/>
<keyword evidence="5" id="KW-0112">Calmodulin-binding</keyword>
<dbReference type="PROSITE" id="PS52043">
    <property type="entry name" value="UBR4_E3"/>
    <property type="match status" value="1"/>
</dbReference>
<dbReference type="InterPro" id="IPR045841">
    <property type="entry name" value="E3_UBR4_N"/>
</dbReference>
<dbReference type="GeneID" id="114028481"/>
<gene>
    <name evidence="10" type="primary">LOC114028481</name>
</gene>
<evidence type="ECO:0000256" key="7">
    <source>
        <dbReference type="PROSITE-ProRule" id="PRU01388"/>
    </source>
</evidence>
<comment type="similarity">
    <text evidence="1 7">Belongs to the UBR4 family.</text>
</comment>
<evidence type="ECO:0000256" key="2">
    <source>
        <dbReference type="ARBA" id="ARBA00022723"/>
    </source>
</evidence>
<dbReference type="GO" id="GO:0005516">
    <property type="term" value="F:calmodulin binding"/>
    <property type="evidence" value="ECO:0007669"/>
    <property type="project" value="UniProtKB-KW"/>
</dbReference>
<proteinExistence type="inferred from homology"/>
<feature type="compositionally biased region" description="Polar residues" evidence="8">
    <location>
        <begin position="2849"/>
        <end position="2859"/>
    </location>
</feature>
<feature type="compositionally biased region" description="Acidic residues" evidence="8">
    <location>
        <begin position="2925"/>
        <end position="2937"/>
    </location>
</feature>
<feature type="compositionally biased region" description="Basic and acidic residues" evidence="8">
    <location>
        <begin position="3352"/>
        <end position="3363"/>
    </location>
</feature>
<feature type="domain" description="UBR-type" evidence="9">
    <location>
        <begin position="1631"/>
        <end position="1704"/>
    </location>
</feature>
<dbReference type="PROSITE" id="PS51157">
    <property type="entry name" value="ZF_UBR"/>
    <property type="match status" value="1"/>
</dbReference>
<feature type="compositionally biased region" description="Low complexity" evidence="8">
    <location>
        <begin position="2808"/>
        <end position="2830"/>
    </location>
</feature>
<dbReference type="STRING" id="29139.ENSVURP00010006273"/>
<feature type="compositionally biased region" description="Polar residues" evidence="8">
    <location>
        <begin position="2691"/>
        <end position="2700"/>
    </location>
</feature>
<name>A0A4X2K2P7_VOMUR</name>
<evidence type="ECO:0000256" key="6">
    <source>
        <dbReference type="PROSITE-ProRule" id="PRU00508"/>
    </source>
</evidence>
<evidence type="ECO:0000256" key="1">
    <source>
        <dbReference type="ARBA" id="ARBA00009970"/>
    </source>
</evidence>
<feature type="region of interest" description="Disordered" evidence="8">
    <location>
        <begin position="2425"/>
        <end position="2446"/>
    </location>
</feature>
<sequence length="5164" mass="571387">MKELPQLVASVIESELEILHHDKQYEPFYSSFVALSTHYITTVCSLIPRNQLQSVAAACKVLIEFSLLRLENPDEACAVSQKHLILLIKGLCTGCSRLDRTEIITFTAMMKSAKLPQTVKTLSDVEDQKELASPVSPELRQKEVQMNFLNQLTSVFNPRAVAAPSLPPVIQVEGENEDQSSTDQASAIKTKNVFIAQNVASLQELGGSEKLLRVCLNLPYFLRYINRFQDAVLANSFFIMPATVADATAVRNGFHSLVIDVTMALDTLSLPVLEPLNPARLQDVTVLSLSCLYAGVSVATCMAILHVGSTQQVRTGSTSSKEEDYENDAATIVQKCLEIYEMIGQAISSSRRAGGEHYQNFQLLGAWCLLNSLFLILNLSPTALADKGKEKDPLAALRVRDIIARAKEGVGSPKLGPGKGHQGFGVLSVVLANHSIKLLTSLFQDLQVEALYKGWEADGPPATLSIMAQSTSIQRIQRLIDSVPLTNLLLTLLSTSYRKACVLQRQRKGSMSSDASASTDSNTYYEDDFSSTEEDSSQARVTRVAEPTSQRPKLESLSHNDDSEPILGQWFEETISPSKEKVAPPPPPPPPPLESSPRVKSPNKPAAGEKGNILASRKDPELFLGLASNILNFLTSSMLNSRNNFIRNYLSVSLSEQHMATLASIIKEVDKDGLKGSSDEEFAAALYHFNHSLVTSDLQSPTLQNTLLQQLGIAPFSDGPWPLYIHPQSLSVLSRLLLIWQHRASAQGNPDVPECLQVWERFVATLKQNALQGVLPNDTEDLNVEHLQLLLLLFHNFSEKGRRSILALCIQTILELTASLDSQLHSVPLLLARLLLVFDYLLHQYSKVPMYLFEQVQYNLLSPPFGWVTGSQESGRRAPAPLYHGFKEVEENWTKHCSSDAAPQPRFYCVLSPEASEDDLNRLDNMICEVLFSGAVKYDELYGALTSLLAAGSQFDTTRRKENKNVTALEACALQYYFLILWRILGILPPSKKYMNQLAMNTPEMSECDILHTLRWSSRLRIGSYVSWIKDHLVQQGMKTDHASSVIELASSKCSSVKYDVEIAEEYFARQISSFCGIDCTTILQLHEIPSLQSIYTLDAAISKVQVSLDEHFSKLAAETDPHKSSEITKNLLPATLQLIDTYASFTRSYLLQSLSEEGSTENKPSEEKLGGYSAVLAIGSSRCKSNTLGSTLVQNLPSSVQALCESWNNIHTNEFPNIGSWRNAFANDTIPAESYISAVQAAHLGTLCSQSLPLAASLKHTLLSLVRLTGDLIVWSDELNPPQVIGTLLPLLLEMSTESVAEMSSNSLERILGPAESDEFLARVYEKLITGCYNILANHADPNSGLDESILEECLQHLEKQLESSQARKAMEEFFSESGELVQIMMATANENLSAKFCNRVLKFFTKLFQLTEKSPNPSLLHLCGSLAQLACVEPVRLQAWLTRMTTSPPKESDQLEVVQENRQLLQLLTTYIVRENSQVGEGVCTVLLSTLIPMATEMLANGDGAGFPELMVVMATLASAGQGAGHLQLHGAAVDWLSRCKKYLSQKNVVEKMNANVMHGKHVTILECTCHIVSYLADVTNALSQGSGQGPSHLSVDGEERAIEVDSDWVEELAVEEEDSQAEDSDEDSLCNKLCTFTITQKEFMNQHWYHCHTCKMVDGVGVCTVCAKVCHKDHEISYAKYGSFFCDCGAKEDGSCLALVKRAPSSGMSSTMKESAFQSEPRVSESVVRHASSTSPADKAKVTISDGRVADEEKPKKSSLCRSVEGCREELQTQANFSFAPLVLDMLGFLMEAIQINFQQASAMGSSSRAQQALNELHTLDKMVEMTDQLMVPTLGSQEGAFENVRMNYSGDQGQTIRQLISAHVLRRVAMCVLSSPHGRRQHLAVSHEKGKITVLQLSALLKQADSSKRKLTLTRLASAPVPFTVLSLTGNPCKEDYLAVCGLKDCHVLTFSSSGSVSDHLVLHPQLATGNFIIKAVWLPGSQTELAIVTADFVKIYDLSVDALSPTFYFLLPSSKIRDVAFLFNEEGKNIIVIMSSAGYIYSQLMEEASSAQHGPFYVTNVLEVNHEDLKDSNSQVAGGGVSVYYSHVLQVLFFSYCQGKSFAATISRSTLEVLRLFPISVKSTNGGSKTSPALCQWSEVMNHPGLVCCVQQTTGVPLVIMVKPDTFLIQEIKTLPAKAKIQDMVAIRHTACNEQQRTTMILLCEDGSLRIYMANVENTSYWLQPSLQPSSVISIMKPVRKRKAAAITTRTSSQVTFPIDFFEHNQQLTDVEFGGNDLLQVYNAQQIKHRLNSTGMYVANTKPGGFTIEVNNNNNTMVMTGMRLQIGTQAVERAPSYIEIFGRTMQLSLTRSRWFDFPFTREEALQADKKLSIFIGASVDPAGVTMIDAVKIYGKTKEQFGWPDEPPEDFPSASVSNICPPNVSQGNGTGESDTAAPATSSGTVLERLVGSSLEALESCFAVGPVSEKEKSKAAAQELATMLLSMPAPSSVQQQTKSLLASLHTSRSAYHNHKDQALLSKAVQCLNSSSRDGKELDPEVFQRLVITARSIAIMRPNNLVHFTESKVPPVEAEGVDEGKEPQKHTEGDGCTFITQLINHFWKLHASKPKNAFLAPACLPGLTHVEATVNALVDIIHGYCTCELDCINTASKIYMQMLLCPDPAVSFSCKQALIRVLRPRNKRRHVTLPSSPRSNTPMGDKDDDDDDDADEKMQSSGIPESGHIRQESQEQNEVDHGDFEMVSESMVLETAENVNNGNPSPLEALLAGAEGFPPMLDIPPDADDETMVELAIALSLQQDQQGSSSSALGLQSLGLSGQAPSSSSLDAGTLSDTTASAPASDDEGSTAATDGSTLRTSPADHGGSVGSESGGSAVDSVAGEHSVSGRSSAYGDTTAEGHPAGPGSVSSSTGAISTTTGQQEGDGSEGEGEGEAEGDINTSNRLHMVRLMLLERLLQTLPQLRSVGGVRAIPYMQVILMLTTDLDGEDEKDKGALDNLLSQLIAELGMDKKDVSKKNERCALNEVHLVVMRLLSVFMSRTKSGSKSSICESSSLISSATAAALLSSGAVDYCLHVLKSLLDYWKSQQNDEEPVAASQLLKPHTTSSPPDMSPFFLRQYVKGHAADVFEAYTQLLTEMVLRLPYQIKKIADTNSRIPPPVFDHSWFYFLSEYLMIQQTPFVRRQVRKLLLFICGSKEKYRQLRDLHTLDSHVRGIKKLLEEQGIFLRASVVTASSGSALQYDTLISLMEHLKACAEIATQRTVNWQKFCIKDDSVLYFLLQVSFLVDEGVSPVLLQLLSCALCGSKVLTVASSSGSSSAASGSSSSSSSSAPVASGSGQTTTQSKSSTKKSKKEEKEKEKEGECSGSQEDQLCTALVNQLNKFADKETLIQFLRCFLLESNSSSVRWQAHCLALHIYRNSNKSQQELLLDLMWSIWPELPAYGRKAAQFVDLLGYFSLKTPQTEKKLKEYSQKAVEILRTQNHILTNHPNSNIYNTLSGLVEFDGYYLESDPCLVCNNPEVPFCYIKLSSIKVDTRYTTTQQVVKLIGSHTISKVTVKIGDLKRTKMVRTINLYYNNRTVQAIVELKNKPARWHKAKKVQLTPGQTEVKIDLPLPIVASNLMIEFADFYENYQASTETLQCPRCSASVPANPGVCGNCGENVYQCHKCRSINYDEKDPFLCNACGFCKYARFDFMLYAKPCCAVDPIENEEDRKKAVTNINTLLDKADRVYHQLMGHRPQLENLLCKVNEAAPEKPQDDSGSAGGISSTSASVNRYILQLAQEYCGDCKNSFDELSKIIQKVFASRKELLEYDLQQREAATKSSRTTVQPTFTASQYRALSVLGCGHTSSTKCYGCASAVTEHCITLLRALATNPALRHILVSQGLIRELFDYNLRRGAASMREEVRQLMCLLTRDNPEATQQMNDLIIGKVSAALKGHWANPDLASSLQYEMLLLTDSISKEDSCWELRLRCALSLFLMAVNIKTPVVVENITLMCLRILQKLIKPPAPTSKKNKDVPVEALTTVKPYCNEIHAQAQLWLKRDPKASYEAWKKCLPTRGMDSNGKSSTRLELRQLYLTEKYVWRWKQYMSRRGKRTSPLDLKLGHNNWLRQVLFTPATQAARQAACTIVEALATIPSRKQQVLDLLTSYLDELSIAGECAAEYLALYQKLIKPAHWKVYLAARGVLPYVGNLITKEIARLLALEEATLSTDLQQGYALKSLTGLLSSFVEVESIKRHFKSRLVGTVLNGYLCLRKLVVQRTKLIDETQDMLLEMLEDMTTGTESETKAFMAVCIETAKRYNLDDYRTPVFIFERLCSIIYPEENEVTEFFVTLEKDPQQEDFLQGRMPGNPYSSNEPGIGPLMRDIKNKICQDCDLVALLEDDSGMELLVNNKIISLDLPVAEVYKKVWCPTNEGEPMRIIYRMRGLLGDATEEFIESLDSTTDEEEDEEEVYKMAGVMAQCGGLDCMLNRLAGIKDFKQGRHLLTVLLKLFSYCVKVKVNRQQLVKLEMNTLNVMLGTLNLALVAEQESKDSGGAAVAEQVLSIMEIILDESNAEPLSEDKGNLLLTGDKDQLVMLLDQINSTFVRSNPSVLQGLLRIIPYLSFGEMEKMQILVDRFKPYCSFDKYDEDHTGDDKVFLDCFCKIAAGIKNNSNGHQLKDLILQKGITQSALDYMKKHIPSAKNLDADIWKKFLSRPALPFILRLLRGLAIQHPSTQVLIGTDSITNLHKLEQVSSDEGIGTLAENLLEALREHPEVNKKIDAARKETRAEKKRMAMAMRQKALGTLGMTTNEKGQVVTKTALLKQMEELIEEPGLTCCICREGYKFQPAKVLGIYTFTKRVALEELENKPRKQQGYSTVSHFNIVHYDCHLAAVRLARGREEWESAALQNANTKCNGLLPVWGPHVPESAFATCLARHNTYLQECTGQREPTYQLNVHDIKLLFLRFAMEQSFSVDTGGGGRESNIHLIPYIIHTVLYVLNTTRATSREEKNLQSFLEQPKEKWVESAFEVDGPHYYTVLALHILPPERWRAIRVEILRRLLVISQARAVAPGGASRLTDKSVKDYSAYRSALLFWALVDLIYNMFKKVPTSNTEGGWSCSLAEFIRHNDMPIYEAADKALKTFQEEFMPVETFSEFVDVAGLLSEINFADNFLKDLLNSIP</sequence>
<dbReference type="Pfam" id="PF19423">
    <property type="entry name" value="E3_UBR4_N"/>
    <property type="match status" value="1"/>
</dbReference>
<dbReference type="InterPro" id="IPR003126">
    <property type="entry name" value="Znf_UBR"/>
</dbReference>